<dbReference type="Proteomes" id="UP001596391">
    <property type="component" value="Unassembled WGS sequence"/>
</dbReference>
<dbReference type="RefSeq" id="WP_263369566.1">
    <property type="nucleotide sequence ID" value="NZ_JAGSYD010000001.1"/>
</dbReference>
<protein>
    <submittedName>
        <fullName evidence="1">Uncharacterized protein</fullName>
    </submittedName>
</protein>
<organism evidence="1 2">
    <name type="scientific">Granulicella cerasi</name>
    <dbReference type="NCBI Taxonomy" id="741063"/>
    <lineage>
        <taxon>Bacteria</taxon>
        <taxon>Pseudomonadati</taxon>
        <taxon>Acidobacteriota</taxon>
        <taxon>Terriglobia</taxon>
        <taxon>Terriglobales</taxon>
        <taxon>Acidobacteriaceae</taxon>
        <taxon>Granulicella</taxon>
    </lineage>
</organism>
<evidence type="ECO:0000313" key="2">
    <source>
        <dbReference type="Proteomes" id="UP001596391"/>
    </source>
</evidence>
<sequence>MAVAENRSWSGLAAVVVVLAALLGIAMAGLPAYHRYQARQDEANIITLNELRIQQTAQLVQVEKQKAEIRIVEAQGISEAQRIINATLTDRYLQHEAIGAQEKMANSPNHTTIYIPSGQNGIPLVKTVDAPQTSGSARE</sequence>
<gene>
    <name evidence="1" type="ORF">ACFQBQ_09720</name>
</gene>
<keyword evidence="2" id="KW-1185">Reference proteome</keyword>
<comment type="caution">
    <text evidence="1">The sequence shown here is derived from an EMBL/GenBank/DDBJ whole genome shotgun (WGS) entry which is preliminary data.</text>
</comment>
<dbReference type="EMBL" id="JBHSWI010000001">
    <property type="protein sequence ID" value="MFC6645852.1"/>
    <property type="molecule type" value="Genomic_DNA"/>
</dbReference>
<proteinExistence type="predicted"/>
<name>A0ABW1Z8R9_9BACT</name>
<evidence type="ECO:0000313" key="1">
    <source>
        <dbReference type="EMBL" id="MFC6645852.1"/>
    </source>
</evidence>
<accession>A0ABW1Z8R9</accession>
<reference evidence="2" key="1">
    <citation type="journal article" date="2019" name="Int. J. Syst. Evol. Microbiol.">
        <title>The Global Catalogue of Microorganisms (GCM) 10K type strain sequencing project: providing services to taxonomists for standard genome sequencing and annotation.</title>
        <authorList>
            <consortium name="The Broad Institute Genomics Platform"/>
            <consortium name="The Broad Institute Genome Sequencing Center for Infectious Disease"/>
            <person name="Wu L."/>
            <person name="Ma J."/>
        </authorList>
    </citation>
    <scope>NUCLEOTIDE SEQUENCE [LARGE SCALE GENOMIC DNA]</scope>
    <source>
        <strain evidence="2">CGMCC 1.16026</strain>
    </source>
</reference>